<evidence type="ECO:0000313" key="1">
    <source>
        <dbReference type="EMBL" id="AHA93341.1"/>
    </source>
</evidence>
<gene>
    <name evidence="1" type="primary">HP19</name>
</gene>
<keyword evidence="2" id="KW-1185">Reference proteome</keyword>
<protein>
    <submittedName>
        <fullName evidence="1">Uncharacterized protein</fullName>
    </submittedName>
</protein>
<evidence type="ECO:0000313" key="2">
    <source>
        <dbReference type="Proteomes" id="UP000325782"/>
    </source>
</evidence>
<dbReference type="RefSeq" id="YP_010795527.1">
    <property type="nucleotide sequence ID" value="NC_075701.1"/>
</dbReference>
<proteinExistence type="predicted"/>
<dbReference type="GeneID" id="80532686"/>
<dbReference type="EMBL" id="HQ878327">
    <property type="protein sequence ID" value="AHA93341.1"/>
    <property type="molecule type" value="Genomic_DNA"/>
</dbReference>
<organism evidence="1 2">
    <name type="scientific">Chelonid alphaherpesvirus 5</name>
    <dbReference type="NCBI Taxonomy" id="702736"/>
    <lineage>
        <taxon>Viruses</taxon>
        <taxon>Duplodnaviria</taxon>
        <taxon>Heunggongvirae</taxon>
        <taxon>Peploviricota</taxon>
        <taxon>Herviviricetes</taxon>
        <taxon>Herpesvirales</taxon>
        <taxon>Orthoherpesviridae</taxon>
        <taxon>Alphaherpesvirinae</taxon>
        <taxon>Scutavirus</taxon>
        <taxon>Scutavirus chelonidalpha5</taxon>
    </lineage>
</organism>
<name>V5NWI9_9ALPH</name>
<accession>V5NWI9</accession>
<reference evidence="1 2" key="1">
    <citation type="journal article" date="2012" name="PLoS ONE">
        <title>The genome of Chelonid herpesvirus 5 harbors atypical genes.</title>
        <authorList>
            <person name="Ackermann M."/>
            <person name="Koriabine M."/>
            <person name="Hartmann-Fritsch F."/>
            <person name="de Jong P.J."/>
            <person name="Lewis T.D."/>
            <person name="Schetle N."/>
            <person name="Work T.M."/>
            <person name="Dagenais J."/>
            <person name="Balazs G.H."/>
            <person name="Leong J.A."/>
        </authorList>
    </citation>
    <scope>NUCLEOTIDE SEQUENCE [LARGE SCALE GENOMIC DNA]</scope>
</reference>
<dbReference type="Proteomes" id="UP000325782">
    <property type="component" value="Segment"/>
</dbReference>
<sequence>MLIVARSRQTEETQALHQIASFKAATSMFLAGLPAPCGAGRGHSEARCAARFLTELWQTEQEETSNGIAEELMWVLRTHGPDPAALKEQLLNWDFGDHWGDTLVSVVGVKTAYSRCHAAETPDDSAGALVCAIDSLITAEHMHCLRPVPPVRRAERRAYF</sequence>
<dbReference type="KEGG" id="vg:80532686"/>